<keyword evidence="11" id="KW-0325">Glycoprotein</keyword>
<accession>A0AAV9R1L8</accession>
<keyword evidence="10" id="KW-0472">Membrane</keyword>
<evidence type="ECO:0000256" key="15">
    <source>
        <dbReference type="PROSITE-ProRule" id="PRU00043"/>
    </source>
</evidence>
<organism evidence="18 19">
    <name type="scientific">Crenichthys baileyi</name>
    <name type="common">White River springfish</name>
    <dbReference type="NCBI Taxonomy" id="28760"/>
    <lineage>
        <taxon>Eukaryota</taxon>
        <taxon>Metazoa</taxon>
        <taxon>Chordata</taxon>
        <taxon>Craniata</taxon>
        <taxon>Vertebrata</taxon>
        <taxon>Euteleostomi</taxon>
        <taxon>Actinopterygii</taxon>
        <taxon>Neopterygii</taxon>
        <taxon>Teleostei</taxon>
        <taxon>Neoteleostei</taxon>
        <taxon>Acanthomorphata</taxon>
        <taxon>Ovalentaria</taxon>
        <taxon>Atherinomorphae</taxon>
        <taxon>Cyprinodontiformes</taxon>
        <taxon>Goodeidae</taxon>
        <taxon>Crenichthys</taxon>
    </lineage>
</organism>
<keyword evidence="5" id="KW-0677">Repeat</keyword>
<comment type="function">
    <text evidence="12">Cadherins are calcium-dependent cell adhesion proteins. They preferentially interact with themselves in a homophilic manner in connecting cells. CDH23 is required for establishing and/or maintaining the proper organization of the stereocilia bundle of hair cells in the cochlea and the vestibule during late embryonic/early postnatal development. It is part of the functional network formed by USH1C, USH1G, CDH23 and MYO7A that mediates mechanotransduction in cochlear hair cells. Required for normal hearing.</text>
</comment>
<dbReference type="FunFam" id="2.60.40.60:FF:000098">
    <property type="entry name" value="cadherin-23 isoform X1"/>
    <property type="match status" value="1"/>
</dbReference>
<evidence type="ECO:0000256" key="11">
    <source>
        <dbReference type="ARBA" id="ARBA00023180"/>
    </source>
</evidence>
<dbReference type="FunFam" id="2.60.40.60:FF:000156">
    <property type="entry name" value="cadherin-23 isoform X1"/>
    <property type="match status" value="1"/>
</dbReference>
<keyword evidence="4 16" id="KW-0732">Signal</keyword>
<evidence type="ECO:0000256" key="13">
    <source>
        <dbReference type="ARBA" id="ARBA00069624"/>
    </source>
</evidence>
<feature type="domain" description="Cadherin" evidence="17">
    <location>
        <begin position="37"/>
        <end position="127"/>
    </location>
</feature>
<keyword evidence="3" id="KW-0812">Transmembrane</keyword>
<evidence type="ECO:0000256" key="8">
    <source>
        <dbReference type="ARBA" id="ARBA00022889"/>
    </source>
</evidence>
<feature type="domain" description="Cadherin" evidence="17">
    <location>
        <begin position="884"/>
        <end position="988"/>
    </location>
</feature>
<evidence type="ECO:0000256" key="7">
    <source>
        <dbReference type="ARBA" id="ARBA00022837"/>
    </source>
</evidence>
<evidence type="ECO:0000256" key="5">
    <source>
        <dbReference type="ARBA" id="ARBA00022737"/>
    </source>
</evidence>
<dbReference type="FunFam" id="2.60.40.60:FF:000060">
    <property type="entry name" value="Putative cadherin-23"/>
    <property type="match status" value="1"/>
</dbReference>
<evidence type="ECO:0000256" key="2">
    <source>
        <dbReference type="ARBA" id="ARBA00022475"/>
    </source>
</evidence>
<keyword evidence="7 15" id="KW-0106">Calcium</keyword>
<evidence type="ECO:0000256" key="10">
    <source>
        <dbReference type="ARBA" id="ARBA00023136"/>
    </source>
</evidence>
<evidence type="ECO:0000256" key="1">
    <source>
        <dbReference type="ARBA" id="ARBA00004251"/>
    </source>
</evidence>
<keyword evidence="2" id="KW-1003">Cell membrane</keyword>
<dbReference type="Proteomes" id="UP001311232">
    <property type="component" value="Unassembled WGS sequence"/>
</dbReference>
<dbReference type="GO" id="GO:0005886">
    <property type="term" value="C:plasma membrane"/>
    <property type="evidence" value="ECO:0007669"/>
    <property type="project" value="UniProtKB-SubCell"/>
</dbReference>
<evidence type="ECO:0000256" key="4">
    <source>
        <dbReference type="ARBA" id="ARBA00022729"/>
    </source>
</evidence>
<feature type="domain" description="Cadherin" evidence="17">
    <location>
        <begin position="454"/>
        <end position="554"/>
    </location>
</feature>
<feature type="domain" description="Cadherin" evidence="17">
    <location>
        <begin position="128"/>
        <end position="231"/>
    </location>
</feature>
<dbReference type="PANTHER" id="PTHR24025:SF18">
    <property type="entry name" value="CADHERIN-23"/>
    <property type="match status" value="1"/>
</dbReference>
<feature type="domain" description="Cadherin" evidence="17">
    <location>
        <begin position="989"/>
        <end position="1095"/>
    </location>
</feature>
<dbReference type="GO" id="GO:0007156">
    <property type="term" value="P:homophilic cell adhesion via plasma membrane adhesion molecules"/>
    <property type="evidence" value="ECO:0007669"/>
    <property type="project" value="InterPro"/>
</dbReference>
<gene>
    <name evidence="18" type="primary">CDH23_2</name>
    <name evidence="18" type="ORF">CRENBAI_004671</name>
</gene>
<dbReference type="FunFam" id="2.60.40.60:FF:000130">
    <property type="entry name" value="cadherin-23 isoform X1"/>
    <property type="match status" value="1"/>
</dbReference>
<dbReference type="PROSITE" id="PS50268">
    <property type="entry name" value="CADHERIN_2"/>
    <property type="match status" value="10"/>
</dbReference>
<evidence type="ECO:0000256" key="6">
    <source>
        <dbReference type="ARBA" id="ARBA00022740"/>
    </source>
</evidence>
<dbReference type="EMBL" id="JAHHUM010002433">
    <property type="protein sequence ID" value="KAK5603569.1"/>
    <property type="molecule type" value="Genomic_DNA"/>
</dbReference>
<sequence length="1139" mass="125933">MTAAKLLLPFLVLHSFCEGSNQPPRFMNYFFSTYLLIYEDMPIGSSVAQLKAVDPEGEPLIYGVSGEEAMRYFSVNKDTGVVWLRQQLDRETKSEMQVEFYVSDTHEVVKDTVNIQIGDVNDNAPTFHGQPYSVRIPENTAVGRSIFMVNATDPDQGTGGSVLFSFQPPTPFFAIDGARGTVTVTRALDFETTSAYQLTVNATDQAKVRPLSQLANLAITITDVQDMDPIFTNLPYSTNIEENLPLGYEVRKITAIDQDLGQPRGIGYTIVSGNTNSVFALDYISGSLTVNGQLDRENPLYSAGFTLTVKATELKDDRSPSDATVMTTFTILLIDKNDNAPKFNSSEYRVRITELAQVGFALPLFIQVEDKDEGVNSMFQVFLTGNNSEYFIISPTAVQGRADIRVRVAKPLDYELIQSYSFSLYANESMSDHVGFSRVFIELINENDNRPIFSKPLYNISVPENTEPGTSLLRILATDGDAGSFGIVRSYFSDDPDQFSLDDETGWVTLKASLDYELMRRFTLTVLARDGGGEETTGRIRVNVVDINDNAPLFQKEAYVGSIRENEQAVQSVTRIKATDEDSPPNNFLTYTIISASVFREYFSIIMVEGFAVISVTRPLDYEMVPKGMIYLTVMAKDGGNPPLNSTVPVTVEVIDENDNPPEFSKSSYIIRIPENFIAGATVLVVNATDLDSSREFGQASLIYSLEGSSQFRLNSRSGELTTTALLDREQKSEYILIVRAVDGGVGPQQKTGIATVNITILDINDNAPVWQEEPYEANVVEMSPINTDVISVLALDPDNGENGTVMYSISPPNPFYTINSRTGKIRTSGVTLDRESTNSRDMVLMRTIIVSAVDRGTPPLRASVSATVSVNLLDLNDNDPTFLNLPFVAEVLEGLPIGTSFFRVQAVDPDKDENGRVTLALQMGMPRLDFYLNSSTGVLTSMAVLDREQIELYYLRIIAHDAGEFPRTSTSTLTVSVLDVNDETPTFNPRVYNVSLMENVPRNHIVARLICFDNDAGLNAELSYFITGGNQDGKFSVGFRDGVVRTVVGLDRETQEAYTLIIEAIDNGPAGSRRTGTATVFVEVLDVNDNRPIFLQNSYETSILETVPRETSILQGRKMKWVILGSFSSILIRNRQAH</sequence>
<dbReference type="AlphaFoldDB" id="A0AAV9R1L8"/>
<dbReference type="InterPro" id="IPR002126">
    <property type="entry name" value="Cadherin-like_dom"/>
</dbReference>
<dbReference type="PROSITE" id="PS00232">
    <property type="entry name" value="CADHERIN_1"/>
    <property type="match status" value="6"/>
</dbReference>
<dbReference type="SUPFAM" id="SSF49313">
    <property type="entry name" value="Cadherin-like"/>
    <property type="match status" value="10"/>
</dbReference>
<dbReference type="InterPro" id="IPR020894">
    <property type="entry name" value="Cadherin_CS"/>
</dbReference>
<dbReference type="GO" id="GO:0009653">
    <property type="term" value="P:anatomical structure morphogenesis"/>
    <property type="evidence" value="ECO:0007669"/>
    <property type="project" value="UniProtKB-ARBA"/>
</dbReference>
<dbReference type="InterPro" id="IPR050971">
    <property type="entry name" value="Cadherin-domain_protein"/>
</dbReference>
<dbReference type="FunFam" id="2.60.40.60:FF:000164">
    <property type="entry name" value="cadherin-23 isoform X1"/>
    <property type="match status" value="1"/>
</dbReference>
<dbReference type="Pfam" id="PF00028">
    <property type="entry name" value="Cadherin"/>
    <property type="match status" value="10"/>
</dbReference>
<protein>
    <recommendedName>
        <fullName evidence="13">Cadherin-23</fullName>
    </recommendedName>
    <alternativeName>
        <fullName evidence="14">Otocadherin</fullName>
    </alternativeName>
</protein>
<feature type="domain" description="Cadherin" evidence="17">
    <location>
        <begin position="772"/>
        <end position="883"/>
    </location>
</feature>
<dbReference type="FunFam" id="2.60.40.60:FF:000020">
    <property type="entry name" value="Dachsous cadherin-related 1b"/>
    <property type="match status" value="2"/>
</dbReference>
<dbReference type="InterPro" id="IPR015919">
    <property type="entry name" value="Cadherin-like_sf"/>
</dbReference>
<reference evidence="18 19" key="1">
    <citation type="submission" date="2021-06" db="EMBL/GenBank/DDBJ databases">
        <authorList>
            <person name="Palmer J.M."/>
        </authorList>
    </citation>
    <scope>NUCLEOTIDE SEQUENCE [LARGE SCALE GENOMIC DNA]</scope>
    <source>
        <strain evidence="18 19">MEX-2019</strain>
        <tissue evidence="18">Muscle</tissue>
    </source>
</reference>
<dbReference type="FunFam" id="2.60.40.60:FF:000147">
    <property type="entry name" value="Cadherin 23"/>
    <property type="match status" value="1"/>
</dbReference>
<feature type="domain" description="Cadherin" evidence="17">
    <location>
        <begin position="232"/>
        <end position="343"/>
    </location>
</feature>
<keyword evidence="8" id="KW-0130">Cell adhesion</keyword>
<keyword evidence="6" id="KW-1009">Hearing</keyword>
<dbReference type="GO" id="GO:0005509">
    <property type="term" value="F:calcium ion binding"/>
    <property type="evidence" value="ECO:0007669"/>
    <property type="project" value="UniProtKB-UniRule"/>
</dbReference>
<dbReference type="SMART" id="SM00112">
    <property type="entry name" value="CA"/>
    <property type="match status" value="10"/>
</dbReference>
<dbReference type="GO" id="GO:0005911">
    <property type="term" value="C:cell-cell junction"/>
    <property type="evidence" value="ECO:0007669"/>
    <property type="project" value="TreeGrafter"/>
</dbReference>
<evidence type="ECO:0000256" key="9">
    <source>
        <dbReference type="ARBA" id="ARBA00022989"/>
    </source>
</evidence>
<proteinExistence type="predicted"/>
<dbReference type="Gene3D" id="2.60.40.60">
    <property type="entry name" value="Cadherins"/>
    <property type="match status" value="11"/>
</dbReference>
<evidence type="ECO:0000256" key="14">
    <source>
        <dbReference type="ARBA" id="ARBA00081619"/>
    </source>
</evidence>
<dbReference type="PANTHER" id="PTHR24025">
    <property type="entry name" value="DESMOGLEIN FAMILY MEMBER"/>
    <property type="match status" value="1"/>
</dbReference>
<evidence type="ECO:0000256" key="3">
    <source>
        <dbReference type="ARBA" id="ARBA00022692"/>
    </source>
</evidence>
<evidence type="ECO:0000256" key="16">
    <source>
        <dbReference type="SAM" id="SignalP"/>
    </source>
</evidence>
<evidence type="ECO:0000259" key="17">
    <source>
        <dbReference type="PROSITE" id="PS50268"/>
    </source>
</evidence>
<feature type="chain" id="PRO_5043653721" description="Cadherin-23" evidence="16">
    <location>
        <begin position="20"/>
        <end position="1139"/>
    </location>
</feature>
<comment type="subcellular location">
    <subcellularLocation>
        <location evidence="1">Cell membrane</location>
        <topology evidence="1">Single-pass type I membrane protein</topology>
    </subcellularLocation>
</comment>
<dbReference type="FunFam" id="2.60.40.60:FF:000146">
    <property type="entry name" value="cadherin-23 isoform X1"/>
    <property type="match status" value="1"/>
</dbReference>
<dbReference type="CDD" id="cd11304">
    <property type="entry name" value="Cadherin_repeat"/>
    <property type="match status" value="10"/>
</dbReference>
<feature type="signal peptide" evidence="16">
    <location>
        <begin position="1"/>
        <end position="19"/>
    </location>
</feature>
<evidence type="ECO:0000313" key="18">
    <source>
        <dbReference type="EMBL" id="KAK5603569.1"/>
    </source>
</evidence>
<feature type="domain" description="Cadherin" evidence="17">
    <location>
        <begin position="344"/>
        <end position="453"/>
    </location>
</feature>
<name>A0AAV9R1L8_9TELE</name>
<evidence type="ECO:0000313" key="19">
    <source>
        <dbReference type="Proteomes" id="UP001311232"/>
    </source>
</evidence>
<feature type="domain" description="Cadherin" evidence="17">
    <location>
        <begin position="555"/>
        <end position="664"/>
    </location>
</feature>
<feature type="domain" description="Cadherin" evidence="17">
    <location>
        <begin position="665"/>
        <end position="771"/>
    </location>
</feature>
<comment type="caution">
    <text evidence="18">The sequence shown here is derived from an EMBL/GenBank/DDBJ whole genome shotgun (WGS) entry which is preliminary data.</text>
</comment>
<evidence type="ECO:0000256" key="12">
    <source>
        <dbReference type="ARBA" id="ARBA00057485"/>
    </source>
</evidence>
<dbReference type="PRINTS" id="PR00205">
    <property type="entry name" value="CADHERIN"/>
</dbReference>
<dbReference type="GO" id="GO:0007605">
    <property type="term" value="P:sensory perception of sound"/>
    <property type="evidence" value="ECO:0007669"/>
    <property type="project" value="UniProtKB-KW"/>
</dbReference>
<keyword evidence="9" id="KW-1133">Transmembrane helix</keyword>
<dbReference type="FunFam" id="2.60.40.60:FF:000155">
    <property type="entry name" value="cadherin-23 isoform X1"/>
    <property type="match status" value="1"/>
</dbReference>
<keyword evidence="19" id="KW-1185">Reference proteome</keyword>